<dbReference type="CDD" id="cd11019">
    <property type="entry name" value="OsENODL1_like"/>
    <property type="match status" value="1"/>
</dbReference>
<dbReference type="InterPro" id="IPR003245">
    <property type="entry name" value="Phytocyanin_dom"/>
</dbReference>
<dbReference type="Proteomes" id="UP001341840">
    <property type="component" value="Unassembled WGS sequence"/>
</dbReference>
<dbReference type="SUPFAM" id="SSF49503">
    <property type="entry name" value="Cupredoxins"/>
    <property type="match status" value="1"/>
</dbReference>
<feature type="transmembrane region" description="Helical" evidence="10">
    <location>
        <begin position="6"/>
        <end position="28"/>
    </location>
</feature>
<dbReference type="InterPro" id="IPR039391">
    <property type="entry name" value="Phytocyanin-like"/>
</dbReference>
<gene>
    <name evidence="12" type="ORF">PIB30_006674</name>
</gene>
<organism evidence="12 13">
    <name type="scientific">Stylosanthes scabra</name>
    <dbReference type="NCBI Taxonomy" id="79078"/>
    <lineage>
        <taxon>Eukaryota</taxon>
        <taxon>Viridiplantae</taxon>
        <taxon>Streptophyta</taxon>
        <taxon>Embryophyta</taxon>
        <taxon>Tracheophyta</taxon>
        <taxon>Spermatophyta</taxon>
        <taxon>Magnoliopsida</taxon>
        <taxon>eudicotyledons</taxon>
        <taxon>Gunneridae</taxon>
        <taxon>Pentapetalae</taxon>
        <taxon>rosids</taxon>
        <taxon>fabids</taxon>
        <taxon>Fabales</taxon>
        <taxon>Fabaceae</taxon>
        <taxon>Papilionoideae</taxon>
        <taxon>50 kb inversion clade</taxon>
        <taxon>dalbergioids sensu lato</taxon>
        <taxon>Dalbergieae</taxon>
        <taxon>Pterocarpus clade</taxon>
        <taxon>Stylosanthes</taxon>
    </lineage>
</organism>
<evidence type="ECO:0000256" key="1">
    <source>
        <dbReference type="ARBA" id="ARBA00004609"/>
    </source>
</evidence>
<dbReference type="Gene3D" id="2.60.40.420">
    <property type="entry name" value="Cupredoxins - blue copper proteins"/>
    <property type="match status" value="1"/>
</dbReference>
<comment type="subcellular location">
    <subcellularLocation>
        <location evidence="1">Cell membrane</location>
        <topology evidence="1">Lipid-anchor</topology>
        <topology evidence="1">GPI-anchor</topology>
    </subcellularLocation>
</comment>
<dbReference type="PANTHER" id="PTHR33021">
    <property type="entry name" value="BLUE COPPER PROTEIN"/>
    <property type="match status" value="1"/>
</dbReference>
<evidence type="ECO:0000256" key="7">
    <source>
        <dbReference type="ARBA" id="ARBA00023180"/>
    </source>
</evidence>
<evidence type="ECO:0000313" key="13">
    <source>
        <dbReference type="Proteomes" id="UP001341840"/>
    </source>
</evidence>
<evidence type="ECO:0000256" key="2">
    <source>
        <dbReference type="ARBA" id="ARBA00022475"/>
    </source>
</evidence>
<dbReference type="EMBL" id="JASCZI010030222">
    <property type="protein sequence ID" value="MED6118883.1"/>
    <property type="molecule type" value="Genomic_DNA"/>
</dbReference>
<dbReference type="PANTHER" id="PTHR33021:SF234">
    <property type="entry name" value="EARLY NODULIN-LIKE PROTEIN 7"/>
    <property type="match status" value="1"/>
</dbReference>
<evidence type="ECO:0000256" key="4">
    <source>
        <dbReference type="ARBA" id="ARBA00022729"/>
    </source>
</evidence>
<evidence type="ECO:0000256" key="6">
    <source>
        <dbReference type="ARBA" id="ARBA00023157"/>
    </source>
</evidence>
<proteinExistence type="inferred from homology"/>
<keyword evidence="2" id="KW-1003">Cell membrane</keyword>
<keyword evidence="10" id="KW-1133">Transmembrane helix</keyword>
<protein>
    <recommendedName>
        <fullName evidence="11">Phytocyanin domain-containing protein</fullName>
    </recommendedName>
</protein>
<comment type="caution">
    <text evidence="12">The sequence shown here is derived from an EMBL/GenBank/DDBJ whole genome shotgun (WGS) entry which is preliminary data.</text>
</comment>
<accession>A0ABU6R420</accession>
<name>A0ABU6R420_9FABA</name>
<evidence type="ECO:0000256" key="8">
    <source>
        <dbReference type="ARBA" id="ARBA00023288"/>
    </source>
</evidence>
<feature type="transmembrane region" description="Helical" evidence="10">
    <location>
        <begin position="182"/>
        <end position="200"/>
    </location>
</feature>
<keyword evidence="13" id="KW-1185">Reference proteome</keyword>
<keyword evidence="4" id="KW-0732">Signal</keyword>
<evidence type="ECO:0000259" key="11">
    <source>
        <dbReference type="PROSITE" id="PS51485"/>
    </source>
</evidence>
<comment type="similarity">
    <text evidence="9">Belongs to the early nodulin-like (ENODL) family.</text>
</comment>
<keyword evidence="8" id="KW-0449">Lipoprotein</keyword>
<reference evidence="12 13" key="1">
    <citation type="journal article" date="2023" name="Plants (Basel)">
        <title>Bridging the Gap: Combining Genomics and Transcriptomics Approaches to Understand Stylosanthes scabra, an Orphan Legume from the Brazilian Caatinga.</title>
        <authorList>
            <person name="Ferreira-Neto J.R.C."/>
            <person name="da Silva M.D."/>
            <person name="Binneck E."/>
            <person name="de Melo N.F."/>
            <person name="da Silva R.H."/>
            <person name="de Melo A.L.T.M."/>
            <person name="Pandolfi V."/>
            <person name="Bustamante F.O."/>
            <person name="Brasileiro-Vidal A.C."/>
            <person name="Benko-Iseppon A.M."/>
        </authorList>
    </citation>
    <scope>NUCLEOTIDE SEQUENCE [LARGE SCALE GENOMIC DNA]</scope>
    <source>
        <tissue evidence="12">Leaves</tissue>
    </source>
</reference>
<dbReference type="PROSITE" id="PS51485">
    <property type="entry name" value="PHYTOCYANIN"/>
    <property type="match status" value="1"/>
</dbReference>
<keyword evidence="6" id="KW-1015">Disulfide bond</keyword>
<evidence type="ECO:0000256" key="5">
    <source>
        <dbReference type="ARBA" id="ARBA00023136"/>
    </source>
</evidence>
<keyword evidence="5 10" id="KW-0472">Membrane</keyword>
<evidence type="ECO:0000256" key="3">
    <source>
        <dbReference type="ARBA" id="ARBA00022622"/>
    </source>
</evidence>
<keyword evidence="10" id="KW-0812">Transmembrane</keyword>
<evidence type="ECO:0000313" key="12">
    <source>
        <dbReference type="EMBL" id="MED6118883.1"/>
    </source>
</evidence>
<evidence type="ECO:0000256" key="10">
    <source>
        <dbReference type="SAM" id="Phobius"/>
    </source>
</evidence>
<dbReference type="InterPro" id="IPR041846">
    <property type="entry name" value="ENL_dom"/>
</dbReference>
<sequence>MASSQHLLGVVCSCMITIILLGACSNVVEGGGRDFKVGDHLGWHEPAPNNSAYYIQWAQRNRFQIGDSLVFEYQNDSVLVVEKWNYFHCDTKNPITSYDDGNSTVILDRSGFFYFISGTENHCQSDQKLIVEVISPQHMAIVPAAAASPGPAEEASSSPEMAPSPYHYYHHGSSDASSTSSFMLIGSAIMALLVTFVVVLV</sequence>
<dbReference type="InterPro" id="IPR008972">
    <property type="entry name" value="Cupredoxin"/>
</dbReference>
<evidence type="ECO:0000256" key="9">
    <source>
        <dbReference type="ARBA" id="ARBA00035011"/>
    </source>
</evidence>
<dbReference type="Pfam" id="PF02298">
    <property type="entry name" value="Cu_bind_like"/>
    <property type="match status" value="1"/>
</dbReference>
<keyword evidence="3" id="KW-0336">GPI-anchor</keyword>
<feature type="domain" description="Phytocyanin" evidence="11">
    <location>
        <begin position="33"/>
        <end position="135"/>
    </location>
</feature>
<keyword evidence="7" id="KW-0325">Glycoprotein</keyword>